<dbReference type="SUPFAM" id="SSF109998">
    <property type="entry name" value="Triger factor/SurA peptide-binding domain-like"/>
    <property type="match status" value="1"/>
</dbReference>
<evidence type="ECO:0000313" key="8">
    <source>
        <dbReference type="EMBL" id="PEH43222.1"/>
    </source>
</evidence>
<dbReference type="PROSITE" id="PS50198">
    <property type="entry name" value="PPIC_PPIASE_2"/>
    <property type="match status" value="1"/>
</dbReference>
<sequence length="264" mass="28204">MSPTATNPAGLAAPLAVNGIAIEAAALATEAALHEGSPDAAEAARHTLVIGELLRQRAVSLALLADHAELDDATLDALLARELTHLPEPTEADCRRYYTHHPERFRQGELVHASHILFAVTERVPLAPLRERAETALAEVLAAPERFEALARESSNCPSAAVGGSLGQLLRGDCVPEFEAALFGNEALGVLPGLVSTRHGFHIVRIKRRVPGEMQPFKAARERIAGFLAERVRRDAMRQYVAILAGVARIEGITLAGAQGPLVQ</sequence>
<dbReference type="InterPro" id="IPR000297">
    <property type="entry name" value="PPIase_PpiC"/>
</dbReference>
<dbReference type="PANTHER" id="PTHR47245:SF2">
    <property type="entry name" value="PEPTIDYL-PROLYL CIS-TRANS ISOMERASE HP_0175-RELATED"/>
    <property type="match status" value="1"/>
</dbReference>
<feature type="domain" description="PpiC" evidence="7">
    <location>
        <begin position="108"/>
        <end position="208"/>
    </location>
</feature>
<dbReference type="Pfam" id="PF00639">
    <property type="entry name" value="Rotamase"/>
    <property type="match status" value="1"/>
</dbReference>
<evidence type="ECO:0000256" key="6">
    <source>
        <dbReference type="PROSITE-ProRule" id="PRU00278"/>
    </source>
</evidence>
<comment type="similarity">
    <text evidence="2">Belongs to the PpiC/parvulin rotamase family.</text>
</comment>
<evidence type="ECO:0000256" key="3">
    <source>
        <dbReference type="ARBA" id="ARBA00013194"/>
    </source>
</evidence>
<dbReference type="EMBL" id="PDDY01000001">
    <property type="protein sequence ID" value="PEH43222.1"/>
    <property type="molecule type" value="Genomic_DNA"/>
</dbReference>
<dbReference type="InterPro" id="IPR023058">
    <property type="entry name" value="PPIase_PpiC_CS"/>
</dbReference>
<comment type="caution">
    <text evidence="8">The sequence shown here is derived from an EMBL/GenBank/DDBJ whole genome shotgun (WGS) entry which is preliminary data.</text>
</comment>
<dbReference type="SUPFAM" id="SSF54534">
    <property type="entry name" value="FKBP-like"/>
    <property type="match status" value="1"/>
</dbReference>
<dbReference type="EC" id="5.2.1.8" evidence="3"/>
<reference evidence="9" key="1">
    <citation type="submission" date="2017-09" db="EMBL/GenBank/DDBJ databases">
        <title>FDA dAtabase for Regulatory Grade micrObial Sequences (FDA-ARGOS): Supporting development and validation of Infectious Disease Dx tests.</title>
        <authorList>
            <person name="Minogue T."/>
            <person name="Wolcott M."/>
            <person name="Wasieloski L."/>
            <person name="Aguilar W."/>
            <person name="Moore D."/>
            <person name="Tallon L."/>
            <person name="Sadzewicz L."/>
            <person name="Ott S."/>
            <person name="Zhao X."/>
            <person name="Nagaraj S."/>
            <person name="Vavikolanu K."/>
            <person name="Aluvathingal J."/>
            <person name="Nadendla S."/>
            <person name="Sichtig H."/>
        </authorList>
    </citation>
    <scope>NUCLEOTIDE SEQUENCE [LARGE SCALE GENOMIC DNA]</scope>
    <source>
        <strain evidence="9">FDAARGOS_390</strain>
    </source>
</reference>
<evidence type="ECO:0000256" key="2">
    <source>
        <dbReference type="ARBA" id="ARBA00007656"/>
    </source>
</evidence>
<evidence type="ECO:0000259" key="7">
    <source>
        <dbReference type="PROSITE" id="PS50198"/>
    </source>
</evidence>
<accession>A0A2A7SI59</accession>
<dbReference type="PANTHER" id="PTHR47245">
    <property type="entry name" value="PEPTIDYLPROLYL ISOMERASE"/>
    <property type="match status" value="1"/>
</dbReference>
<dbReference type="InterPro" id="IPR027304">
    <property type="entry name" value="Trigger_fact/SurA_dom_sf"/>
</dbReference>
<evidence type="ECO:0000256" key="4">
    <source>
        <dbReference type="ARBA" id="ARBA00023110"/>
    </source>
</evidence>
<dbReference type="Proteomes" id="UP000220629">
    <property type="component" value="Unassembled WGS sequence"/>
</dbReference>
<evidence type="ECO:0000256" key="5">
    <source>
        <dbReference type="ARBA" id="ARBA00023235"/>
    </source>
</evidence>
<name>A0A2A7SI59_BURGA</name>
<keyword evidence="5 6" id="KW-0413">Isomerase</keyword>
<dbReference type="InterPro" id="IPR046357">
    <property type="entry name" value="PPIase_dom_sf"/>
</dbReference>
<dbReference type="RefSeq" id="WP_098152977.1">
    <property type="nucleotide sequence ID" value="NZ_CADEQB010000001.1"/>
</dbReference>
<organism evidence="8 9">
    <name type="scientific">Burkholderia gladioli</name>
    <name type="common">Pseudomonas marginata</name>
    <name type="synonym">Phytomonas marginata</name>
    <dbReference type="NCBI Taxonomy" id="28095"/>
    <lineage>
        <taxon>Bacteria</taxon>
        <taxon>Pseudomonadati</taxon>
        <taxon>Pseudomonadota</taxon>
        <taxon>Betaproteobacteria</taxon>
        <taxon>Burkholderiales</taxon>
        <taxon>Burkholderiaceae</taxon>
        <taxon>Burkholderia</taxon>
    </lineage>
</organism>
<evidence type="ECO:0000313" key="9">
    <source>
        <dbReference type="Proteomes" id="UP000220629"/>
    </source>
</evidence>
<proteinExistence type="inferred from homology"/>
<comment type="catalytic activity">
    <reaction evidence="1">
        <text>[protein]-peptidylproline (omega=180) = [protein]-peptidylproline (omega=0)</text>
        <dbReference type="Rhea" id="RHEA:16237"/>
        <dbReference type="Rhea" id="RHEA-COMP:10747"/>
        <dbReference type="Rhea" id="RHEA-COMP:10748"/>
        <dbReference type="ChEBI" id="CHEBI:83833"/>
        <dbReference type="ChEBI" id="CHEBI:83834"/>
        <dbReference type="EC" id="5.2.1.8"/>
    </reaction>
</comment>
<gene>
    <name evidence="8" type="ORF">CRM94_14275</name>
</gene>
<dbReference type="Gene3D" id="3.10.50.40">
    <property type="match status" value="1"/>
</dbReference>
<dbReference type="AlphaFoldDB" id="A0A2A7SI59"/>
<dbReference type="GO" id="GO:0003755">
    <property type="term" value="F:peptidyl-prolyl cis-trans isomerase activity"/>
    <property type="evidence" value="ECO:0007669"/>
    <property type="project" value="UniProtKB-KW"/>
</dbReference>
<evidence type="ECO:0000256" key="1">
    <source>
        <dbReference type="ARBA" id="ARBA00000971"/>
    </source>
</evidence>
<protein>
    <recommendedName>
        <fullName evidence="3">peptidylprolyl isomerase</fullName>
        <ecNumber evidence="3">5.2.1.8</ecNumber>
    </recommendedName>
</protein>
<dbReference type="PROSITE" id="PS01096">
    <property type="entry name" value="PPIC_PPIASE_1"/>
    <property type="match status" value="1"/>
</dbReference>
<keyword evidence="4 6" id="KW-0697">Rotamase</keyword>
<dbReference type="InterPro" id="IPR050245">
    <property type="entry name" value="PrsA_foldase"/>
</dbReference>